<evidence type="ECO:0000313" key="3">
    <source>
        <dbReference type="EnsemblPlants" id="OBART12G09830.1"/>
    </source>
</evidence>
<dbReference type="EnsemblPlants" id="OBART12G09830.1">
    <property type="protein sequence ID" value="OBART12G09830.1"/>
    <property type="gene ID" value="OBART12G09830"/>
</dbReference>
<dbReference type="AlphaFoldDB" id="A0A0D3HTS1"/>
<accession>A0A0D3HTS1</accession>
<organism evidence="3">
    <name type="scientific">Oryza barthii</name>
    <dbReference type="NCBI Taxonomy" id="65489"/>
    <lineage>
        <taxon>Eukaryota</taxon>
        <taxon>Viridiplantae</taxon>
        <taxon>Streptophyta</taxon>
        <taxon>Embryophyta</taxon>
        <taxon>Tracheophyta</taxon>
        <taxon>Spermatophyta</taxon>
        <taxon>Magnoliopsida</taxon>
        <taxon>Liliopsida</taxon>
        <taxon>Poales</taxon>
        <taxon>Poaceae</taxon>
        <taxon>BOP clade</taxon>
        <taxon>Oryzoideae</taxon>
        <taxon>Oryzeae</taxon>
        <taxon>Oryzinae</taxon>
        <taxon>Oryza</taxon>
    </lineage>
</organism>
<dbReference type="Proteomes" id="UP000026960">
    <property type="component" value="Chromosome 12"/>
</dbReference>
<evidence type="ECO:0000313" key="4">
    <source>
        <dbReference type="Proteomes" id="UP000026960"/>
    </source>
</evidence>
<protein>
    <submittedName>
        <fullName evidence="3">Uncharacterized protein</fullName>
    </submittedName>
</protein>
<proteinExistence type="predicted"/>
<dbReference type="Gramene" id="OBART12G09830.1">
    <property type="protein sequence ID" value="OBART12G09830.1"/>
    <property type="gene ID" value="OBART12G09830"/>
</dbReference>
<dbReference type="PANTHER" id="PTHR33699:SF1">
    <property type="entry name" value="OS12G0418200 PROTEIN"/>
    <property type="match status" value="1"/>
</dbReference>
<dbReference type="HOGENOM" id="CLU_113053_0_0_1"/>
<feature type="region of interest" description="Disordered" evidence="1">
    <location>
        <begin position="102"/>
        <end position="141"/>
    </location>
</feature>
<reference evidence="3" key="1">
    <citation type="journal article" date="2009" name="Rice">
        <title>De Novo Next Generation Sequencing of Plant Genomes.</title>
        <authorList>
            <person name="Rounsley S."/>
            <person name="Marri P.R."/>
            <person name="Yu Y."/>
            <person name="He R."/>
            <person name="Sisneros N."/>
            <person name="Goicoechea J.L."/>
            <person name="Lee S.J."/>
            <person name="Angelova A."/>
            <person name="Kudrna D."/>
            <person name="Luo M."/>
            <person name="Affourtit J."/>
            <person name="Desany B."/>
            <person name="Knight J."/>
            <person name="Niazi F."/>
            <person name="Egholm M."/>
            <person name="Wing R.A."/>
        </authorList>
    </citation>
    <scope>NUCLEOTIDE SEQUENCE [LARGE SCALE GENOMIC DNA]</scope>
    <source>
        <strain evidence="3">cv. IRGC 105608</strain>
    </source>
</reference>
<feature type="signal peptide" evidence="2">
    <location>
        <begin position="1"/>
        <end position="19"/>
    </location>
</feature>
<keyword evidence="4" id="KW-1185">Reference proteome</keyword>
<dbReference type="PANTHER" id="PTHR33699">
    <property type="entry name" value="EXPRESSED PROTEIN"/>
    <property type="match status" value="1"/>
</dbReference>
<name>A0A0D3HTS1_9ORYZ</name>
<sequence length="226" mass="24841">MLAVVVGVLVSLLVNGCYGSHEHDWIVVLQKGRRRHVVPAFGEWNYYYHHQQYDDENHHQAPPEVMRSAPAVAVAAAAADDEWYAYGGGAAAEACSDVWFRYSPPPRRPTPKKARRPEGRVAPEKAAPYDDGGGKGRQQQQAARAARAYHSGGVAVARTPARGGATCRVVKRPVDADLYQVPPPEFVSRRPRRKGSQLDEDEVTSVCVCACVTAILQCHFLMPDLK</sequence>
<reference evidence="3" key="2">
    <citation type="submission" date="2015-03" db="UniProtKB">
        <authorList>
            <consortium name="EnsemblPlants"/>
        </authorList>
    </citation>
    <scope>IDENTIFICATION</scope>
</reference>
<dbReference type="PaxDb" id="65489-OBART12G09830.1"/>
<feature type="chain" id="PRO_5002277114" evidence="2">
    <location>
        <begin position="20"/>
        <end position="226"/>
    </location>
</feature>
<dbReference type="STRING" id="65489.A0A0D3HTS1"/>
<dbReference type="eggNOG" id="ENOG502R3IU">
    <property type="taxonomic scope" value="Eukaryota"/>
</dbReference>
<keyword evidence="2" id="KW-0732">Signal</keyword>
<evidence type="ECO:0000256" key="1">
    <source>
        <dbReference type="SAM" id="MobiDB-lite"/>
    </source>
</evidence>
<evidence type="ECO:0000256" key="2">
    <source>
        <dbReference type="SAM" id="SignalP"/>
    </source>
</evidence>